<dbReference type="CDD" id="cd00130">
    <property type="entry name" value="PAS"/>
    <property type="match status" value="2"/>
</dbReference>
<dbReference type="SUPFAM" id="SSF47384">
    <property type="entry name" value="Homodimeric domain of signal transducing histidine kinase"/>
    <property type="match status" value="1"/>
</dbReference>
<feature type="modified residue" description="4-aspartylphosphate" evidence="6">
    <location>
        <position position="867"/>
    </location>
</feature>
<dbReference type="Gene3D" id="3.40.50.2300">
    <property type="match status" value="2"/>
</dbReference>
<dbReference type="SUPFAM" id="SSF52172">
    <property type="entry name" value="CheY-like"/>
    <property type="match status" value="2"/>
</dbReference>
<dbReference type="InterPro" id="IPR003661">
    <property type="entry name" value="HisK_dim/P_dom"/>
</dbReference>
<evidence type="ECO:0000259" key="10">
    <source>
        <dbReference type="PROSITE" id="PS50113"/>
    </source>
</evidence>
<dbReference type="CDD" id="cd16919">
    <property type="entry name" value="HATPase_CckA-like"/>
    <property type="match status" value="1"/>
</dbReference>
<dbReference type="InterPro" id="IPR052162">
    <property type="entry name" value="Sensor_kinase/Photoreceptor"/>
</dbReference>
<comment type="catalytic activity">
    <reaction evidence="1">
        <text>ATP + protein L-histidine = ADP + protein N-phospho-L-histidine.</text>
        <dbReference type="EC" id="2.7.13.3"/>
    </reaction>
</comment>
<dbReference type="InterPro" id="IPR000014">
    <property type="entry name" value="PAS"/>
</dbReference>
<dbReference type="InterPro" id="IPR013656">
    <property type="entry name" value="PAS_4"/>
</dbReference>
<dbReference type="InterPro" id="IPR036097">
    <property type="entry name" value="HisK_dim/P_sf"/>
</dbReference>
<dbReference type="InterPro" id="IPR004358">
    <property type="entry name" value="Sig_transdc_His_kin-like_C"/>
</dbReference>
<dbReference type="AlphaFoldDB" id="A0A7W9WZE3"/>
<feature type="modified residue" description="4-aspartylphosphate" evidence="6">
    <location>
        <position position="1008"/>
    </location>
</feature>
<evidence type="ECO:0000259" key="8">
    <source>
        <dbReference type="PROSITE" id="PS50110"/>
    </source>
</evidence>
<dbReference type="SMART" id="SM00091">
    <property type="entry name" value="PAS"/>
    <property type="match status" value="3"/>
</dbReference>
<evidence type="ECO:0000256" key="6">
    <source>
        <dbReference type="PROSITE-ProRule" id="PRU00169"/>
    </source>
</evidence>
<dbReference type="Proteomes" id="UP000540787">
    <property type="component" value="Unassembled WGS sequence"/>
</dbReference>
<dbReference type="PANTHER" id="PTHR43304:SF1">
    <property type="entry name" value="PAC DOMAIN-CONTAINING PROTEIN"/>
    <property type="match status" value="1"/>
</dbReference>
<sequence length="1066" mass="116459">MPASLPFLPEIDETSRLVLAYPWQSTDLGPIDAWPTVLKTTVALIMATPTPIVTLWGPDGYMIYNDAYRVFAGGRHPTLLGSKVREGWPEVAAFNDNVMRVGLAGGTLSYRDQELTLHRGGPPEQVWMNLDYSPIRDGDGIVAGVMAVVVETSSKVKAERHIQAERARLHTMFEQAPGFICLLDGPEHRYALANDAYRILMGDRPLLGLTVMEALPELAAHGLVAQLDRSFADGTAFRAEGAELVLNNPDQDGPTRTFIDVVLQPLRDADGAVFATFVLGNDVTERVQAERALRASEARFRTFAQAMPNHVWAARDDVSVEWINDRVRDYAGCSASPNEALGLGWQAIVHPDDLARYRAVWESSVAAGAPIDTEIRLRRHDGQYRWHLVRAHRSPGEAGEASLWIGSSIDIEDQKRAADALALSNASLEERVERRTAERDRMWRLSKDIMLVADLHATLFAVNPAFTAILGWTEAEVLGTPMLALVHPDDRAVTAQQMEALRAGGQMYRFENRWQRKNGSWCNLSWTASPDLQYVHAVGRDISADLAQLEVMRRTEAALQQSQKMETIGKLTGGVAHDFNNLLQVIGGNLQLIARRADGLPDIQKRVQNAMSGVERGAKLASSLLSFARRQPLEPKAVKIGRLLGNMDDMMRRALGEEIDIEMVISGGLWTTEVDPAQLENAILNLAINARDAMEGAGRLTLEVANASLDDTYCVGHPEVAPGQYVMLAVSDTGSGMPQDVIDQAFEPFFSTKPEGKGTGLGLSMVYGLVKQSGGHVKIYSEVGEGTTIKIYLPRSLQVEDHAGEPLLQPVTGGHETVLVVEDDEQVRLTVVDMLTDLGYRVLRANDASAALTVVDSGIHIDLLFTDVVMPGPLRSPELAKKTRERLPNVAVLFTSGYTENAIVHGGRLDAGVELLGKPYTRDNLARKVRHVLSNQQQKNALLAATLPPAASVPATSKARVLLVEDDDAIRENTAELMRFLGYEVLEAADAEAALDLLDQAPDIVLTDLHLPNMQGDELALKVKAHLPQTRIAFASGASQASSVADAILAKPYDAQQLEALLERLA</sequence>
<dbReference type="InterPro" id="IPR003594">
    <property type="entry name" value="HATPase_dom"/>
</dbReference>
<name>A0A7W9WZE3_9BURK</name>
<protein>
    <recommendedName>
        <fullName evidence="2">histidine kinase</fullName>
        <ecNumber evidence="2">2.7.13.3</ecNumber>
    </recommendedName>
</protein>
<dbReference type="GO" id="GO:0000155">
    <property type="term" value="F:phosphorelay sensor kinase activity"/>
    <property type="evidence" value="ECO:0007669"/>
    <property type="project" value="InterPro"/>
</dbReference>
<dbReference type="EC" id="2.7.13.3" evidence="2"/>
<feature type="domain" description="PAC" evidence="10">
    <location>
        <begin position="371"/>
        <end position="423"/>
    </location>
</feature>
<dbReference type="InterPro" id="IPR011006">
    <property type="entry name" value="CheY-like_superfamily"/>
</dbReference>
<dbReference type="Gene3D" id="3.30.565.10">
    <property type="entry name" value="Histidine kinase-like ATPase, C-terminal domain"/>
    <property type="match status" value="1"/>
</dbReference>
<dbReference type="InterPro" id="IPR036890">
    <property type="entry name" value="HATPase_C_sf"/>
</dbReference>
<evidence type="ECO:0000256" key="1">
    <source>
        <dbReference type="ARBA" id="ARBA00000085"/>
    </source>
</evidence>
<dbReference type="FunFam" id="3.30.450.20:FF:000099">
    <property type="entry name" value="Sensory box sensor histidine kinase"/>
    <property type="match status" value="1"/>
</dbReference>
<evidence type="ECO:0000256" key="4">
    <source>
        <dbReference type="ARBA" id="ARBA00022679"/>
    </source>
</evidence>
<reference evidence="11 12" key="1">
    <citation type="submission" date="2020-08" db="EMBL/GenBank/DDBJ databases">
        <title>The Agave Microbiome: Exploring the role of microbial communities in plant adaptations to desert environments.</title>
        <authorList>
            <person name="Partida-Martinez L.P."/>
        </authorList>
    </citation>
    <scope>NUCLEOTIDE SEQUENCE [LARGE SCALE GENOMIC DNA]</scope>
    <source>
        <strain evidence="11 12">AT3.2</strain>
    </source>
</reference>
<gene>
    <name evidence="11" type="ORF">HD842_001779</name>
</gene>
<keyword evidence="12" id="KW-1185">Reference proteome</keyword>
<feature type="domain" description="PAC" evidence="10">
    <location>
        <begin position="111"/>
        <end position="164"/>
    </location>
</feature>
<dbReference type="Gene3D" id="1.10.287.130">
    <property type="match status" value="1"/>
</dbReference>
<dbReference type="PROSITE" id="PS50109">
    <property type="entry name" value="HIS_KIN"/>
    <property type="match status" value="1"/>
</dbReference>
<dbReference type="SMART" id="SM00388">
    <property type="entry name" value="HisKA"/>
    <property type="match status" value="1"/>
</dbReference>
<evidence type="ECO:0000256" key="3">
    <source>
        <dbReference type="ARBA" id="ARBA00022553"/>
    </source>
</evidence>
<keyword evidence="5" id="KW-0418">Kinase</keyword>
<dbReference type="PANTHER" id="PTHR43304">
    <property type="entry name" value="PHYTOCHROME-LIKE PROTEIN CPH1"/>
    <property type="match status" value="1"/>
</dbReference>
<dbReference type="Gene3D" id="3.30.450.20">
    <property type="entry name" value="PAS domain"/>
    <property type="match status" value="4"/>
</dbReference>
<dbReference type="SMART" id="SM00387">
    <property type="entry name" value="HATPase_c"/>
    <property type="match status" value="1"/>
</dbReference>
<accession>A0A7W9WZE3</accession>
<evidence type="ECO:0000313" key="12">
    <source>
        <dbReference type="Proteomes" id="UP000540787"/>
    </source>
</evidence>
<dbReference type="CDD" id="cd00156">
    <property type="entry name" value="REC"/>
    <property type="match status" value="1"/>
</dbReference>
<dbReference type="InterPro" id="IPR005467">
    <property type="entry name" value="His_kinase_dom"/>
</dbReference>
<dbReference type="Pfam" id="PF08448">
    <property type="entry name" value="PAS_4"/>
    <property type="match status" value="2"/>
</dbReference>
<dbReference type="SUPFAM" id="SSF55785">
    <property type="entry name" value="PYP-like sensor domain (PAS domain)"/>
    <property type="match status" value="4"/>
</dbReference>
<feature type="domain" description="Response regulatory" evidence="8">
    <location>
        <begin position="960"/>
        <end position="1066"/>
    </location>
</feature>
<keyword evidence="4" id="KW-0808">Transferase</keyword>
<dbReference type="InterPro" id="IPR001610">
    <property type="entry name" value="PAC"/>
</dbReference>
<dbReference type="NCBIfam" id="TIGR00229">
    <property type="entry name" value="sensory_box"/>
    <property type="match status" value="2"/>
</dbReference>
<dbReference type="SMART" id="SM00448">
    <property type="entry name" value="REC"/>
    <property type="match status" value="2"/>
</dbReference>
<dbReference type="EMBL" id="JACHBX010000001">
    <property type="protein sequence ID" value="MBB6133668.1"/>
    <property type="molecule type" value="Genomic_DNA"/>
</dbReference>
<dbReference type="Pfam" id="PF00072">
    <property type="entry name" value="Response_reg"/>
    <property type="match status" value="2"/>
</dbReference>
<dbReference type="SMART" id="SM00086">
    <property type="entry name" value="PAC"/>
    <property type="match status" value="4"/>
</dbReference>
<evidence type="ECO:0000313" key="11">
    <source>
        <dbReference type="EMBL" id="MBB6133668.1"/>
    </source>
</evidence>
<dbReference type="PROSITE" id="PS50113">
    <property type="entry name" value="PAC"/>
    <property type="match status" value="3"/>
</dbReference>
<dbReference type="InterPro" id="IPR000700">
    <property type="entry name" value="PAS-assoc_C"/>
</dbReference>
<feature type="domain" description="PAC" evidence="10">
    <location>
        <begin position="240"/>
        <end position="295"/>
    </location>
</feature>
<evidence type="ECO:0000256" key="5">
    <source>
        <dbReference type="ARBA" id="ARBA00022777"/>
    </source>
</evidence>
<evidence type="ECO:0000256" key="2">
    <source>
        <dbReference type="ARBA" id="ARBA00012438"/>
    </source>
</evidence>
<evidence type="ECO:0000259" key="7">
    <source>
        <dbReference type="PROSITE" id="PS50109"/>
    </source>
</evidence>
<dbReference type="PROSITE" id="PS50112">
    <property type="entry name" value="PAS"/>
    <property type="match status" value="1"/>
</dbReference>
<proteinExistence type="predicted"/>
<comment type="caution">
    <text evidence="11">The sequence shown here is derived from an EMBL/GenBank/DDBJ whole genome shotgun (WGS) entry which is preliminary data.</text>
</comment>
<dbReference type="PRINTS" id="PR00344">
    <property type="entry name" value="BCTRLSENSOR"/>
</dbReference>
<feature type="domain" description="Histidine kinase" evidence="7">
    <location>
        <begin position="574"/>
        <end position="797"/>
    </location>
</feature>
<dbReference type="Pfam" id="PF08447">
    <property type="entry name" value="PAS_3"/>
    <property type="match status" value="2"/>
</dbReference>
<organism evidence="11 12">
    <name type="scientific">Massilia aurea</name>
    <dbReference type="NCBI Taxonomy" id="373040"/>
    <lineage>
        <taxon>Bacteria</taxon>
        <taxon>Pseudomonadati</taxon>
        <taxon>Pseudomonadota</taxon>
        <taxon>Betaproteobacteria</taxon>
        <taxon>Burkholderiales</taxon>
        <taxon>Oxalobacteraceae</taxon>
        <taxon>Telluria group</taxon>
        <taxon>Massilia</taxon>
    </lineage>
</organism>
<dbReference type="SUPFAM" id="SSF55874">
    <property type="entry name" value="ATPase domain of HSP90 chaperone/DNA topoisomerase II/histidine kinase"/>
    <property type="match status" value="1"/>
</dbReference>
<keyword evidence="3 6" id="KW-0597">Phosphoprotein</keyword>
<dbReference type="Pfam" id="PF02518">
    <property type="entry name" value="HATPase_c"/>
    <property type="match status" value="1"/>
</dbReference>
<dbReference type="PROSITE" id="PS50110">
    <property type="entry name" value="RESPONSE_REGULATORY"/>
    <property type="match status" value="2"/>
</dbReference>
<feature type="domain" description="Response regulatory" evidence="8">
    <location>
        <begin position="817"/>
        <end position="933"/>
    </location>
</feature>
<evidence type="ECO:0000259" key="9">
    <source>
        <dbReference type="PROSITE" id="PS50112"/>
    </source>
</evidence>
<dbReference type="InterPro" id="IPR001789">
    <property type="entry name" value="Sig_transdc_resp-reg_receiver"/>
</dbReference>
<dbReference type="InterPro" id="IPR035965">
    <property type="entry name" value="PAS-like_dom_sf"/>
</dbReference>
<dbReference type="InterPro" id="IPR013655">
    <property type="entry name" value="PAS_fold_3"/>
</dbReference>
<dbReference type="RefSeq" id="WP_183553249.1">
    <property type="nucleotide sequence ID" value="NZ_JACHBX010000001.1"/>
</dbReference>
<feature type="domain" description="PAS" evidence="9">
    <location>
        <begin position="450"/>
        <end position="505"/>
    </location>
</feature>